<feature type="domain" description="N-acetyltransferase" evidence="3">
    <location>
        <begin position="23"/>
        <end position="174"/>
    </location>
</feature>
<dbReference type="SUPFAM" id="SSF55729">
    <property type="entry name" value="Acyl-CoA N-acyltransferases (Nat)"/>
    <property type="match status" value="1"/>
</dbReference>
<dbReference type="PANTHER" id="PTHR43877">
    <property type="entry name" value="AMINOALKYLPHOSPHONATE N-ACETYLTRANSFERASE-RELATED-RELATED"/>
    <property type="match status" value="1"/>
</dbReference>
<dbReference type="InterPro" id="IPR050832">
    <property type="entry name" value="Bact_Acetyltransf"/>
</dbReference>
<evidence type="ECO:0000313" key="5">
    <source>
        <dbReference type="Proteomes" id="UP000075473"/>
    </source>
</evidence>
<accession>A0A149Q2R8</accession>
<name>A0A149Q2R8_9PROT</name>
<gene>
    <name evidence="4" type="ORF">AD928_12940</name>
</gene>
<dbReference type="PROSITE" id="PS51186">
    <property type="entry name" value="GNAT"/>
    <property type="match status" value="1"/>
</dbReference>
<comment type="caution">
    <text evidence="4">The sequence shown here is derived from an EMBL/GenBank/DDBJ whole genome shotgun (WGS) entry which is preliminary data.</text>
</comment>
<dbReference type="GO" id="GO:0016747">
    <property type="term" value="F:acyltransferase activity, transferring groups other than amino-acyl groups"/>
    <property type="evidence" value="ECO:0007669"/>
    <property type="project" value="InterPro"/>
</dbReference>
<dbReference type="EMBL" id="LHZA01000157">
    <property type="protein sequence ID" value="KXU91638.1"/>
    <property type="molecule type" value="Genomic_DNA"/>
</dbReference>
<dbReference type="AlphaFoldDB" id="A0A149Q2R8"/>
<keyword evidence="2" id="KW-0012">Acyltransferase</keyword>
<dbReference type="Proteomes" id="UP000075473">
    <property type="component" value="Unassembled WGS sequence"/>
</dbReference>
<dbReference type="PATRIC" id="fig|178900.5.peg.326"/>
<evidence type="ECO:0000259" key="3">
    <source>
        <dbReference type="PROSITE" id="PS51186"/>
    </source>
</evidence>
<reference evidence="4 5" key="1">
    <citation type="submission" date="2015-06" db="EMBL/GenBank/DDBJ databases">
        <title>Improved classification and identification of acetic acid bacteria using matrix-assisted laser desorption/ionization time-of-flight mass spectrometry; Gluconobacter nephelii and Gluconobacter uchimurae are later heterotypic synonyms of Gluconobacter japonicus and Gluconobacter oxydans, respectively.</title>
        <authorList>
            <person name="Li L."/>
            <person name="Cleenwerck I."/>
            <person name="De Vuyst L."/>
            <person name="Vandamme P."/>
        </authorList>
    </citation>
    <scope>NUCLEOTIDE SEQUENCE [LARGE SCALE GENOMIC DNA]</scope>
    <source>
        <strain evidence="4 5">LMG 1625</strain>
    </source>
</reference>
<sequence>MKMHVIELGTQDIESNVEALSCILARSVNGGAAISFMAPFSQQEAACYWSNDVLPEVVAGRRVLFAGVREGQVVGTVQLITAMPPNQSHRCEIAKMIVHPDFRRLGVGHLLMTHALDRARELDKTLVTLDTRSGDVAEPLYAKLGFEIAGRIPDYAWNPDGRARHATTYMYRQI</sequence>
<dbReference type="InterPro" id="IPR000182">
    <property type="entry name" value="GNAT_dom"/>
</dbReference>
<proteinExistence type="predicted"/>
<dbReference type="RefSeq" id="WP_062250993.1">
    <property type="nucleotide sequence ID" value="NZ_LHZA01000157.1"/>
</dbReference>
<dbReference type="CDD" id="cd04301">
    <property type="entry name" value="NAT_SF"/>
    <property type="match status" value="1"/>
</dbReference>
<dbReference type="InterPro" id="IPR016181">
    <property type="entry name" value="Acyl_CoA_acyltransferase"/>
</dbReference>
<keyword evidence="1 4" id="KW-0808">Transferase</keyword>
<dbReference type="Pfam" id="PF00583">
    <property type="entry name" value="Acetyltransf_1"/>
    <property type="match status" value="1"/>
</dbReference>
<evidence type="ECO:0000256" key="1">
    <source>
        <dbReference type="ARBA" id="ARBA00022679"/>
    </source>
</evidence>
<evidence type="ECO:0000313" key="4">
    <source>
        <dbReference type="EMBL" id="KXU91638.1"/>
    </source>
</evidence>
<protein>
    <submittedName>
        <fullName evidence="4">Acetyltransferase</fullName>
    </submittedName>
</protein>
<evidence type="ECO:0000256" key="2">
    <source>
        <dbReference type="ARBA" id="ARBA00023315"/>
    </source>
</evidence>
<dbReference type="Gene3D" id="3.40.630.30">
    <property type="match status" value="1"/>
</dbReference>
<organism evidence="4 5">
    <name type="scientific">Acetobacter cerevisiae</name>
    <dbReference type="NCBI Taxonomy" id="178900"/>
    <lineage>
        <taxon>Bacteria</taxon>
        <taxon>Pseudomonadati</taxon>
        <taxon>Pseudomonadota</taxon>
        <taxon>Alphaproteobacteria</taxon>
        <taxon>Acetobacterales</taxon>
        <taxon>Acetobacteraceae</taxon>
        <taxon>Acetobacter</taxon>
    </lineage>
</organism>